<evidence type="ECO:0000256" key="1">
    <source>
        <dbReference type="SAM" id="MobiDB-lite"/>
    </source>
</evidence>
<protein>
    <submittedName>
        <fullName evidence="2">Uncharacterized protein</fullName>
    </submittedName>
</protein>
<feature type="region of interest" description="Disordered" evidence="1">
    <location>
        <begin position="26"/>
        <end position="53"/>
    </location>
</feature>
<accession>A0A7U9H9A5</accession>
<organism evidence="2 3">
    <name type="scientific">Streptomyces lividans 1326</name>
    <dbReference type="NCBI Taxonomy" id="1200984"/>
    <lineage>
        <taxon>Bacteria</taxon>
        <taxon>Bacillati</taxon>
        <taxon>Actinomycetota</taxon>
        <taxon>Actinomycetes</taxon>
        <taxon>Kitasatosporales</taxon>
        <taxon>Streptomycetaceae</taxon>
        <taxon>Streptomyces</taxon>
    </lineage>
</organism>
<evidence type="ECO:0000313" key="3">
    <source>
        <dbReference type="Proteomes" id="UP000014062"/>
    </source>
</evidence>
<dbReference type="RefSeq" id="WP_016325501.1">
    <property type="nucleotide sequence ID" value="NZ_CM001889.1"/>
</dbReference>
<dbReference type="EMBL" id="CM001889">
    <property type="protein sequence ID" value="EOY45804.1"/>
    <property type="molecule type" value="Genomic_DNA"/>
</dbReference>
<feature type="compositionally biased region" description="Basic and acidic residues" evidence="1">
    <location>
        <begin position="26"/>
        <end position="37"/>
    </location>
</feature>
<evidence type="ECO:0000313" key="2">
    <source>
        <dbReference type="EMBL" id="EOY45804.1"/>
    </source>
</evidence>
<dbReference type="AlphaFoldDB" id="A0A7U9H9A5"/>
<name>A0A7U9H9A5_STRLI</name>
<dbReference type="Proteomes" id="UP000014062">
    <property type="component" value="Chromosome"/>
</dbReference>
<proteinExistence type="predicted"/>
<feature type="compositionally biased region" description="Polar residues" evidence="1">
    <location>
        <begin position="44"/>
        <end position="53"/>
    </location>
</feature>
<sequence>MSDSIGLDAEQTGSCCAAIAEFRRRAAERSEQHKQADTAEDLAASSSDPTRDA</sequence>
<gene>
    <name evidence="2" type="ORF">SLI_1087</name>
</gene>
<reference evidence="3" key="1">
    <citation type="journal article" date="2013" name="Genome Biol. Evol.">
        <title>The genome sequence of Streptomyces lividans 66 reveals a novel tRNA-dependent peptide biosynthetic system within a metal-related genomic island.</title>
        <authorList>
            <person name="Cruz-Morales P."/>
            <person name="Vijgenboom E."/>
            <person name="Iruegas-Bocardo F."/>
            <person name="Girard G."/>
            <person name="Yanez-Guerra L.A."/>
            <person name="Ramos-Aboites H.E."/>
            <person name="Pernodet J.L."/>
            <person name="Anne J."/>
            <person name="van Wezel G.P."/>
            <person name="Barona-Gomez F."/>
        </authorList>
    </citation>
    <scope>NUCLEOTIDE SEQUENCE [LARGE SCALE GENOMIC DNA]</scope>
    <source>
        <strain evidence="3">1326</strain>
    </source>
</reference>
<dbReference type="GeneID" id="97460551"/>